<gene>
    <name evidence="5" type="ORF">SAMN05421773_114136</name>
</gene>
<accession>A0A1I1S1U5</accession>
<proteinExistence type="inferred from homology"/>
<dbReference type="InterPro" id="IPR050288">
    <property type="entry name" value="Cellulose_deg_GH3"/>
</dbReference>
<feature type="region of interest" description="Disordered" evidence="3">
    <location>
        <begin position="1"/>
        <end position="20"/>
    </location>
</feature>
<dbReference type="STRING" id="910347.SAMN05421773_114136"/>
<dbReference type="GO" id="GO:0008422">
    <property type="term" value="F:beta-glucosidase activity"/>
    <property type="evidence" value="ECO:0007669"/>
    <property type="project" value="TreeGrafter"/>
</dbReference>
<dbReference type="InterPro" id="IPR002772">
    <property type="entry name" value="Glyco_hydro_3_C"/>
</dbReference>
<evidence type="ECO:0000256" key="3">
    <source>
        <dbReference type="SAM" id="MobiDB-lite"/>
    </source>
</evidence>
<name>A0A1I1S1U5_9ACTN</name>
<evidence type="ECO:0000313" key="6">
    <source>
        <dbReference type="Proteomes" id="UP000199207"/>
    </source>
</evidence>
<evidence type="ECO:0000256" key="1">
    <source>
        <dbReference type="ARBA" id="ARBA00005336"/>
    </source>
</evidence>
<dbReference type="RefSeq" id="WP_093840752.1">
    <property type="nucleotide sequence ID" value="NZ_FOLM01000014.1"/>
</dbReference>
<dbReference type="Gene3D" id="3.40.50.1700">
    <property type="entry name" value="Glycoside hydrolase family 3 C-terminal domain"/>
    <property type="match status" value="1"/>
</dbReference>
<dbReference type="SUPFAM" id="SSF51445">
    <property type="entry name" value="(Trans)glycosidases"/>
    <property type="match status" value="1"/>
</dbReference>
<dbReference type="Gene3D" id="3.20.20.300">
    <property type="entry name" value="Glycoside hydrolase, family 3, N-terminal domain"/>
    <property type="match status" value="1"/>
</dbReference>
<organism evidence="5 6">
    <name type="scientific">Streptomyces aidingensis</name>
    <dbReference type="NCBI Taxonomy" id="910347"/>
    <lineage>
        <taxon>Bacteria</taxon>
        <taxon>Bacillati</taxon>
        <taxon>Actinomycetota</taxon>
        <taxon>Actinomycetes</taxon>
        <taxon>Kitasatosporales</taxon>
        <taxon>Streptomycetaceae</taxon>
        <taxon>Streptomyces</taxon>
    </lineage>
</organism>
<dbReference type="OrthoDB" id="9803863at2"/>
<keyword evidence="2" id="KW-0378">Hydrolase</keyword>
<dbReference type="InterPro" id="IPR013783">
    <property type="entry name" value="Ig-like_fold"/>
</dbReference>
<dbReference type="EMBL" id="FOLM01000014">
    <property type="protein sequence ID" value="SFD40307.1"/>
    <property type="molecule type" value="Genomic_DNA"/>
</dbReference>
<dbReference type="Pfam" id="PF14310">
    <property type="entry name" value="Fn3-like"/>
    <property type="match status" value="1"/>
</dbReference>
<evidence type="ECO:0000259" key="4">
    <source>
        <dbReference type="SMART" id="SM01217"/>
    </source>
</evidence>
<dbReference type="InterPro" id="IPR017853">
    <property type="entry name" value="GH"/>
</dbReference>
<comment type="similarity">
    <text evidence="1">Belongs to the glycosyl hydrolase 3 family.</text>
</comment>
<keyword evidence="6" id="KW-1185">Reference proteome</keyword>
<dbReference type="PANTHER" id="PTHR42715:SF3">
    <property type="entry name" value="BETA-GLUCOSIDASE B-RELATED"/>
    <property type="match status" value="1"/>
</dbReference>
<dbReference type="Pfam" id="PF00933">
    <property type="entry name" value="Glyco_hydro_3"/>
    <property type="match status" value="1"/>
</dbReference>
<dbReference type="Gene3D" id="2.60.40.10">
    <property type="entry name" value="Immunoglobulins"/>
    <property type="match status" value="1"/>
</dbReference>
<dbReference type="Pfam" id="PF01915">
    <property type="entry name" value="Glyco_hydro_3_C"/>
    <property type="match status" value="1"/>
</dbReference>
<dbReference type="InterPro" id="IPR036962">
    <property type="entry name" value="Glyco_hydro_3_N_sf"/>
</dbReference>
<evidence type="ECO:0000313" key="5">
    <source>
        <dbReference type="EMBL" id="SFD40307.1"/>
    </source>
</evidence>
<dbReference type="SMART" id="SM01217">
    <property type="entry name" value="Fn3_like"/>
    <property type="match status" value="1"/>
</dbReference>
<reference evidence="5 6" key="1">
    <citation type="submission" date="2016-10" db="EMBL/GenBank/DDBJ databases">
        <authorList>
            <person name="de Groot N.N."/>
        </authorList>
    </citation>
    <scope>NUCLEOTIDE SEQUENCE [LARGE SCALE GENOMIC DNA]</scope>
    <source>
        <strain evidence="5 6">CGMCC 4.5739</strain>
    </source>
</reference>
<feature type="domain" description="Fibronectin type III-like" evidence="4">
    <location>
        <begin position="654"/>
        <end position="724"/>
    </location>
</feature>
<evidence type="ECO:0000256" key="2">
    <source>
        <dbReference type="ARBA" id="ARBA00022801"/>
    </source>
</evidence>
<dbReference type="InterPro" id="IPR026891">
    <property type="entry name" value="Fn3-like"/>
</dbReference>
<dbReference type="Proteomes" id="UP000199207">
    <property type="component" value="Unassembled WGS sequence"/>
</dbReference>
<dbReference type="InterPro" id="IPR036881">
    <property type="entry name" value="Glyco_hydro_3_C_sf"/>
</dbReference>
<sequence>MGEERNAFETAVGAVRAGTEPESEARKLWRRLTEDERLSLLDGDTPFWAGMDAMITEGYNVRPYVHGAVDRLGIPGIRFVDGPRGCVAGHGTAFPVSMARGATWDTALEERVGEVIGREIRAQGGNFFGGVCINLPRHPAWGRAQETYGDDPYHLGEFGAALTRGAQHHVMACVKHYALNSMENARFTVDVSIDEATLHDVYLPHFKRTVDEGVAAVMSAYNSVNGEWAGQNRYLLTEVLRDRWGWDGITVSDFIWGLRDAAASLEAGLDLEEPFAQQRARDLRGQLAAGRTSWESVERAGVRLLAAQLRSYARRAQGGHGPEIMAGAGARALAREVAGRAMVLLRNEPVPPPHGDGPGAPVLPLDPARITSLAVIGRLATAPNMGDFGSSHVRPPDHCTPLEGLTAAFPDATVTVVTEDDPERAARAAREADAAVVIAGFDARDEGEYVGAETLNRPELLALFPPRPEHGPGSGADAGPAGGEGNVVMTDEGYGGDRAALTLRPVDEEIIRAVAAANPRTVVAVVAAGAVLTEGWRERVPAVLMMWYAGMAGGHALADVLTGARNPSGRLPFSVPVSADHLPPFDRDATAVTYDRFHGQRLLDRLGVAPAFPHGFGLSYTTFALEEVTAALHGGDGLRLTVRVANTGDRDGRHVVQVYGRRTRGAYAGELMLTGFAPVEVAAGGSATVEVPVSFTPLAVWDAAAGRRVPPAPEEVVLEVGAHAHDPRAIRVTPAR</sequence>
<dbReference type="AlphaFoldDB" id="A0A1I1S1U5"/>
<dbReference type="SUPFAM" id="SSF52279">
    <property type="entry name" value="Beta-D-glucan exohydrolase, C-terminal domain"/>
    <property type="match status" value="2"/>
</dbReference>
<protein>
    <submittedName>
        <fullName evidence="5">Beta-glucosidase</fullName>
    </submittedName>
</protein>
<dbReference type="InterPro" id="IPR001764">
    <property type="entry name" value="Glyco_hydro_3_N"/>
</dbReference>
<dbReference type="PRINTS" id="PR00133">
    <property type="entry name" value="GLHYDRLASE3"/>
</dbReference>
<dbReference type="PANTHER" id="PTHR42715">
    <property type="entry name" value="BETA-GLUCOSIDASE"/>
    <property type="match status" value="1"/>
</dbReference>
<dbReference type="GO" id="GO:0009251">
    <property type="term" value="P:glucan catabolic process"/>
    <property type="evidence" value="ECO:0007669"/>
    <property type="project" value="TreeGrafter"/>
</dbReference>